<sequence length="757" mass="78052">MFDSLGAAVAHRPRATVLIWLVVSALAAAVAVVGVTGEGLFDRLSVGEPRVPGSSSDRAAEILADQSGGVRVTLLVQDVDVATDAAALGEALGPVRVEVGSIDGVADVIDPWVLPSGPTDPAVAALVSARGDGFLMSVDLDPTLDGDAQAEATDAVVDRLRDVPQELRAAAPEASGIVSTGALIGDEIVEAMERDLVRGEIIALPIALLVMVVVFGGVLAAGMPLLGALASIAGGLGALLGFSYVLDLDSVVVNVVTVLGLGLSIDYGLLMVSRFREELHAGIDEEPASTHPGGRGRTRHRAGARDAVVVAAVRRTVATAGRTVTFSAVTIAVAVAGLLLMRADVLRSIGAAAVSVVVIALLTALTLVPALLTLGGRRLVGTPALARVPGLRWLGGRLGDVAPSRGIFSRLAGRVQRRPWLVGALVLLVLGVMAYPLTHLALRSSTTDLLPADSDQRAFLAAIAEDYPQTSVAPIRVVAEAQPEDLAPLVAEIEDLDGVASVDGPVPLSEGSAYAVIGVRPDAEDPAGEDAVGIVRDLHDLDEGPEFWVGGQAANQVDFADALREGLPLAGGLVVLATFVLLFLMTGSVLVPLKALLVNILSLAASLGAATWIFADGHGAGLLGFTSNGGLEGYIVAVVVAFGFGLAMDYEVFLLARVKELYDAGLSNDAAVRLGLQRSGRIITSAALVIIVVFAGFAAGEMLMIKEVGVALALTVAVDATLVRMLLVPATMTILGDANWWAPRPLRRVYERLSLSH</sequence>
<dbReference type="Proteomes" id="UP000007962">
    <property type="component" value="Chromosome"/>
</dbReference>
<dbReference type="InterPro" id="IPR050545">
    <property type="entry name" value="Mycobact_MmpL"/>
</dbReference>
<dbReference type="SUPFAM" id="SSF82866">
    <property type="entry name" value="Multidrug efflux transporter AcrB transmembrane domain"/>
    <property type="match status" value="2"/>
</dbReference>
<keyword evidence="3" id="KW-1003">Cell membrane</keyword>
<reference evidence="9 10" key="1">
    <citation type="journal article" date="2009" name="Stand. Genomic Sci.">
        <title>Complete genome sequence of Beutenbergia cavernae type strain (HKI 0122).</title>
        <authorList>
            <person name="Land M."/>
            <person name="Pukall R."/>
            <person name="Abt B."/>
            <person name="Goker M."/>
            <person name="Rohde M."/>
            <person name="Glavina Del Rio T."/>
            <person name="Tice H."/>
            <person name="Copeland A."/>
            <person name="Cheng J.F."/>
            <person name="Lucas S."/>
            <person name="Chen F."/>
            <person name="Nolan M."/>
            <person name="Bruce D."/>
            <person name="Goodwin L."/>
            <person name="Pitluck S."/>
            <person name="Ivanova N."/>
            <person name="Mavromatis K."/>
            <person name="Ovchinnikova G."/>
            <person name="Pati A."/>
            <person name="Chen A."/>
            <person name="Palaniappan K."/>
            <person name="Hauser L."/>
            <person name="Chang Y.J."/>
            <person name="Jefferies C.C."/>
            <person name="Saunders E."/>
            <person name="Brettin T."/>
            <person name="Detter J.C."/>
            <person name="Han C."/>
            <person name="Chain P."/>
            <person name="Bristow J."/>
            <person name="Eisen J.A."/>
            <person name="Markowitz V."/>
            <person name="Hugenholtz P."/>
            <person name="Kyrpides N.C."/>
            <person name="Klenk H.P."/>
            <person name="Lapidus A."/>
        </authorList>
    </citation>
    <scope>NUCLEOTIDE SEQUENCE [LARGE SCALE GENOMIC DNA]</scope>
    <source>
        <strain evidence="10">ATCC BAA-8 / DSM 12333 / NBRC 16432</strain>
    </source>
</reference>
<feature type="transmembrane region" description="Helical" evidence="7">
    <location>
        <begin position="566"/>
        <end position="584"/>
    </location>
</feature>
<dbReference type="GO" id="GO:0005886">
    <property type="term" value="C:plasma membrane"/>
    <property type="evidence" value="ECO:0007669"/>
    <property type="project" value="UniProtKB-SubCell"/>
</dbReference>
<evidence type="ECO:0000256" key="7">
    <source>
        <dbReference type="SAM" id="Phobius"/>
    </source>
</evidence>
<evidence type="ECO:0000256" key="1">
    <source>
        <dbReference type="ARBA" id="ARBA00004651"/>
    </source>
</evidence>
<organism evidence="9 10">
    <name type="scientific">Beutenbergia cavernae (strain ATCC BAA-8 / DSM 12333 / CCUG 43141 / JCM 11478 / NBRC 16432 / NCIMB 13614 / HKI 0122)</name>
    <dbReference type="NCBI Taxonomy" id="471853"/>
    <lineage>
        <taxon>Bacteria</taxon>
        <taxon>Bacillati</taxon>
        <taxon>Actinomycetota</taxon>
        <taxon>Actinomycetes</taxon>
        <taxon>Micrococcales</taxon>
        <taxon>Beutenbergiaceae</taxon>
        <taxon>Beutenbergia</taxon>
    </lineage>
</organism>
<feature type="transmembrane region" description="Helical" evidence="7">
    <location>
        <begin position="596"/>
        <end position="614"/>
    </location>
</feature>
<keyword evidence="4 7" id="KW-0812">Transmembrane</keyword>
<dbReference type="Pfam" id="PF03176">
    <property type="entry name" value="MMPL"/>
    <property type="match status" value="3"/>
</dbReference>
<feature type="transmembrane region" description="Helical" evidence="7">
    <location>
        <begin position="634"/>
        <end position="656"/>
    </location>
</feature>
<feature type="transmembrane region" description="Helical" evidence="7">
    <location>
        <begin position="420"/>
        <end position="442"/>
    </location>
</feature>
<dbReference type="EMBL" id="CP001618">
    <property type="protein sequence ID" value="ACQ80264.1"/>
    <property type="molecule type" value="Genomic_DNA"/>
</dbReference>
<evidence type="ECO:0000256" key="3">
    <source>
        <dbReference type="ARBA" id="ARBA00022475"/>
    </source>
</evidence>
<dbReference type="PANTHER" id="PTHR33406">
    <property type="entry name" value="MEMBRANE PROTEIN MJ1562-RELATED"/>
    <property type="match status" value="1"/>
</dbReference>
<name>C5C5S3_BEUC1</name>
<proteinExistence type="inferred from homology"/>
<accession>C5C5S3</accession>
<dbReference type="PANTHER" id="PTHR33406:SF11">
    <property type="entry name" value="MEMBRANE PROTEIN SCO6666-RELATED"/>
    <property type="match status" value="1"/>
</dbReference>
<evidence type="ECO:0000256" key="5">
    <source>
        <dbReference type="ARBA" id="ARBA00022989"/>
    </source>
</evidence>
<feature type="domain" description="SSD" evidence="8">
    <location>
        <begin position="235"/>
        <end position="374"/>
    </location>
</feature>
<feature type="transmembrane region" description="Helical" evidence="7">
    <location>
        <begin position="682"/>
        <end position="705"/>
    </location>
</feature>
<evidence type="ECO:0000259" key="8">
    <source>
        <dbReference type="PROSITE" id="PS50156"/>
    </source>
</evidence>
<dbReference type="RefSeq" id="WP_015882504.1">
    <property type="nucleotide sequence ID" value="NC_012669.1"/>
</dbReference>
<comment type="similarity">
    <text evidence="2">Belongs to the resistance-nodulation-cell division (RND) (TC 2.A.6) family. MmpL subfamily.</text>
</comment>
<feature type="transmembrane region" description="Helical" evidence="7">
    <location>
        <begin position="324"/>
        <end position="343"/>
    </location>
</feature>
<feature type="transmembrane region" description="Helical" evidence="7">
    <location>
        <begin position="725"/>
        <end position="742"/>
    </location>
</feature>
<evidence type="ECO:0000256" key="2">
    <source>
        <dbReference type="ARBA" id="ARBA00010157"/>
    </source>
</evidence>
<evidence type="ECO:0000313" key="10">
    <source>
        <dbReference type="Proteomes" id="UP000007962"/>
    </source>
</evidence>
<dbReference type="KEGG" id="bcv:Bcav_2009"/>
<evidence type="ECO:0000256" key="4">
    <source>
        <dbReference type="ARBA" id="ARBA00022692"/>
    </source>
</evidence>
<dbReference type="STRING" id="471853.Bcav_2009"/>
<gene>
    <name evidence="9" type="ordered locus">Bcav_2009</name>
</gene>
<dbReference type="PROSITE" id="PS50156">
    <property type="entry name" value="SSD"/>
    <property type="match status" value="1"/>
</dbReference>
<dbReference type="InterPro" id="IPR004869">
    <property type="entry name" value="MMPL_dom"/>
</dbReference>
<keyword evidence="5 7" id="KW-1133">Transmembrane helix</keyword>
<dbReference type="InterPro" id="IPR000731">
    <property type="entry name" value="SSD"/>
</dbReference>
<feature type="transmembrane region" description="Helical" evidence="7">
    <location>
        <begin position="349"/>
        <end position="372"/>
    </location>
</feature>
<dbReference type="AlphaFoldDB" id="C5C5S3"/>
<keyword evidence="10" id="KW-1185">Reference proteome</keyword>
<evidence type="ECO:0000313" key="9">
    <source>
        <dbReference type="EMBL" id="ACQ80264.1"/>
    </source>
</evidence>
<feature type="transmembrane region" description="Helical" evidence="7">
    <location>
        <begin position="251"/>
        <end position="270"/>
    </location>
</feature>
<evidence type="ECO:0000256" key="6">
    <source>
        <dbReference type="ARBA" id="ARBA00023136"/>
    </source>
</evidence>
<feature type="transmembrane region" description="Helical" evidence="7">
    <location>
        <begin position="201"/>
        <end position="219"/>
    </location>
</feature>
<dbReference type="HOGENOM" id="CLU_005108_5_0_11"/>
<dbReference type="eggNOG" id="COG2409">
    <property type="taxonomic scope" value="Bacteria"/>
</dbReference>
<dbReference type="Gene3D" id="1.20.1640.10">
    <property type="entry name" value="Multidrug efflux transporter AcrB transmembrane domain"/>
    <property type="match status" value="2"/>
</dbReference>
<comment type="subcellular location">
    <subcellularLocation>
        <location evidence="1">Cell membrane</location>
        <topology evidence="1">Multi-pass membrane protein</topology>
    </subcellularLocation>
</comment>
<keyword evidence="6 7" id="KW-0472">Membrane</keyword>
<protein>
    <submittedName>
        <fullName evidence="9">Integral membrane protein</fullName>
    </submittedName>
</protein>